<dbReference type="EMBL" id="AUZM01000078">
    <property type="protein sequence ID" value="ERT04842.1"/>
    <property type="molecule type" value="Genomic_DNA"/>
</dbReference>
<gene>
    <name evidence="1" type="ORF">M595_5206</name>
</gene>
<organism evidence="1 2">
    <name type="scientific">Lyngbya aestuarii BL J</name>
    <dbReference type="NCBI Taxonomy" id="1348334"/>
    <lineage>
        <taxon>Bacteria</taxon>
        <taxon>Bacillati</taxon>
        <taxon>Cyanobacteriota</taxon>
        <taxon>Cyanophyceae</taxon>
        <taxon>Oscillatoriophycideae</taxon>
        <taxon>Oscillatoriales</taxon>
        <taxon>Microcoleaceae</taxon>
        <taxon>Lyngbya</taxon>
    </lineage>
</organism>
<dbReference type="AlphaFoldDB" id="U7QCA3"/>
<dbReference type="Proteomes" id="UP000017127">
    <property type="component" value="Unassembled WGS sequence"/>
</dbReference>
<dbReference type="OrthoDB" id="457531at2"/>
<keyword evidence="2" id="KW-1185">Reference proteome</keyword>
<reference evidence="1 2" key="1">
    <citation type="journal article" date="2013" name="Front. Microbiol.">
        <title>Comparative genomic analyses of the cyanobacterium, Lyngbya aestuarii BL J, a powerful hydrogen producer.</title>
        <authorList>
            <person name="Kothari A."/>
            <person name="Vaughn M."/>
            <person name="Garcia-Pichel F."/>
        </authorList>
    </citation>
    <scope>NUCLEOTIDE SEQUENCE [LARGE SCALE GENOMIC DNA]</scope>
    <source>
        <strain evidence="1 2">BL J</strain>
    </source>
</reference>
<dbReference type="NCBIfam" id="NF033769">
    <property type="entry name" value="after_VWA_1"/>
    <property type="match status" value="1"/>
</dbReference>
<name>U7QCA3_9CYAN</name>
<dbReference type="RefSeq" id="WP_023068905.1">
    <property type="nucleotide sequence ID" value="NZ_AUZM01000078.1"/>
</dbReference>
<protein>
    <submittedName>
        <fullName evidence="1">Uncharacterized protein</fullName>
    </submittedName>
</protein>
<accession>U7QCA3</accession>
<proteinExistence type="predicted"/>
<evidence type="ECO:0000313" key="1">
    <source>
        <dbReference type="EMBL" id="ERT04842.1"/>
    </source>
</evidence>
<sequence length="126" mass="14295">MPVSFMSAPDVCFADWSKTRDWLLKYSSFSAMTGPLEVIDVTGLDAKGVDSLKNHLKNLEIPDGFMGELVFELQVKKERIRRVVWDEQASTLNKKTIIKMIQTALKDWQVPPGDCDLLTLKIHINS</sequence>
<evidence type="ECO:0000313" key="2">
    <source>
        <dbReference type="Proteomes" id="UP000017127"/>
    </source>
</evidence>
<comment type="caution">
    <text evidence="1">The sequence shown here is derived from an EMBL/GenBank/DDBJ whole genome shotgun (WGS) entry which is preliminary data.</text>
</comment>